<dbReference type="Proteomes" id="UP000468638">
    <property type="component" value="Unassembled WGS sequence"/>
</dbReference>
<sequence>MEKENNKQDPVKKEVLEWVSDNPSLNARIREAFDNTSVIKNGVNYTLPVLYEVVWHYALNSKEKNMGTWDWKKNVRGVLTSRTTGTRDITWVSHSKYQFN</sequence>
<dbReference type="EMBL" id="WMEQ01000017">
    <property type="protein sequence ID" value="MYL35469.1"/>
    <property type="molecule type" value="Genomic_DNA"/>
</dbReference>
<evidence type="ECO:0000313" key="1">
    <source>
        <dbReference type="EMBL" id="MYL35469.1"/>
    </source>
</evidence>
<gene>
    <name evidence="1" type="ORF">GLW05_17965</name>
</gene>
<dbReference type="RefSeq" id="WP_160850426.1">
    <property type="nucleotide sequence ID" value="NZ_WMEQ01000017.1"/>
</dbReference>
<accession>A0A6I5A5B0</accession>
<dbReference type="AlphaFoldDB" id="A0A6I5A5B0"/>
<evidence type="ECO:0000313" key="2">
    <source>
        <dbReference type="Proteomes" id="UP000468638"/>
    </source>
</evidence>
<comment type="caution">
    <text evidence="1">The sequence shown here is derived from an EMBL/GenBank/DDBJ whole genome shotgun (WGS) entry which is preliminary data.</text>
</comment>
<organism evidence="1 2">
    <name type="scientific">Pontibacillus yanchengensis</name>
    <dbReference type="NCBI Taxonomy" id="462910"/>
    <lineage>
        <taxon>Bacteria</taxon>
        <taxon>Bacillati</taxon>
        <taxon>Bacillota</taxon>
        <taxon>Bacilli</taxon>
        <taxon>Bacillales</taxon>
        <taxon>Bacillaceae</taxon>
        <taxon>Pontibacillus</taxon>
    </lineage>
</organism>
<name>A0A6I5A5B0_9BACI</name>
<reference evidence="1 2" key="1">
    <citation type="submission" date="2019-11" db="EMBL/GenBank/DDBJ databases">
        <title>Genome sequences of 17 halophilic strains isolated from different environments.</title>
        <authorList>
            <person name="Furrow R.E."/>
        </authorList>
    </citation>
    <scope>NUCLEOTIDE SEQUENCE [LARGE SCALE GENOMIC DNA]</scope>
    <source>
        <strain evidence="1 2">22514_16_FS</strain>
    </source>
</reference>
<proteinExistence type="predicted"/>
<protein>
    <submittedName>
        <fullName evidence="1">Uncharacterized protein</fullName>
    </submittedName>
</protein>